<organism evidence="2 3">
    <name type="scientific">Mucilaginibacter pocheonensis</name>
    <dbReference type="NCBI Taxonomy" id="398050"/>
    <lineage>
        <taxon>Bacteria</taxon>
        <taxon>Pseudomonadati</taxon>
        <taxon>Bacteroidota</taxon>
        <taxon>Sphingobacteriia</taxon>
        <taxon>Sphingobacteriales</taxon>
        <taxon>Sphingobacteriaceae</taxon>
        <taxon>Mucilaginibacter</taxon>
    </lineage>
</organism>
<keyword evidence="1" id="KW-0472">Membrane</keyword>
<evidence type="ECO:0000313" key="2">
    <source>
        <dbReference type="EMBL" id="MDR6943012.1"/>
    </source>
</evidence>
<evidence type="ECO:0000313" key="3">
    <source>
        <dbReference type="Proteomes" id="UP001247620"/>
    </source>
</evidence>
<feature type="transmembrane region" description="Helical" evidence="1">
    <location>
        <begin position="6"/>
        <end position="22"/>
    </location>
</feature>
<keyword evidence="1" id="KW-0812">Transmembrane</keyword>
<reference evidence="2 3" key="1">
    <citation type="submission" date="2023-07" db="EMBL/GenBank/DDBJ databases">
        <title>Sorghum-associated microbial communities from plants grown in Nebraska, USA.</title>
        <authorList>
            <person name="Schachtman D."/>
        </authorList>
    </citation>
    <scope>NUCLEOTIDE SEQUENCE [LARGE SCALE GENOMIC DNA]</scope>
    <source>
        <strain evidence="2 3">3262</strain>
    </source>
</reference>
<evidence type="ECO:0000256" key="1">
    <source>
        <dbReference type="SAM" id="Phobius"/>
    </source>
</evidence>
<name>A0ABU1TC93_9SPHI</name>
<dbReference type="EMBL" id="JAVDUU010000003">
    <property type="protein sequence ID" value="MDR6943012.1"/>
    <property type="molecule type" value="Genomic_DNA"/>
</dbReference>
<comment type="caution">
    <text evidence="2">The sequence shown here is derived from an EMBL/GenBank/DDBJ whole genome shotgun (WGS) entry which is preliminary data.</text>
</comment>
<proteinExistence type="predicted"/>
<gene>
    <name evidence="2" type="ORF">J2W55_002865</name>
</gene>
<keyword evidence="3" id="KW-1185">Reference proteome</keyword>
<accession>A0ABU1TC93</accession>
<dbReference type="Proteomes" id="UP001247620">
    <property type="component" value="Unassembled WGS sequence"/>
</dbReference>
<protein>
    <submittedName>
        <fullName evidence="2">Uncharacterized protein</fullName>
    </submittedName>
</protein>
<keyword evidence="1" id="KW-1133">Transmembrane helix</keyword>
<sequence>MALTIIKIILFLCFVSLPLLPLKKRKREGNAGKQSVEFYSKYSVSEDGYIVSNEEEKKEI</sequence>